<evidence type="ECO:0000313" key="6">
    <source>
        <dbReference type="Proteomes" id="UP000611500"/>
    </source>
</evidence>
<reference evidence="5" key="1">
    <citation type="journal article" date="2014" name="Int. J. Syst. Evol. Microbiol.">
        <title>Complete genome sequence of Corynebacterium casei LMG S-19264T (=DSM 44701T), isolated from a smear-ripened cheese.</title>
        <authorList>
            <consortium name="US DOE Joint Genome Institute (JGI-PGF)"/>
            <person name="Walter F."/>
            <person name="Albersmeier A."/>
            <person name="Kalinowski J."/>
            <person name="Ruckert C."/>
        </authorList>
    </citation>
    <scope>NUCLEOTIDE SEQUENCE</scope>
    <source>
        <strain evidence="5">CGMCC 1.7081</strain>
    </source>
</reference>
<dbReference type="InterPro" id="IPR018511">
    <property type="entry name" value="Hemolysin-typ_Ca-bd_CS"/>
</dbReference>
<dbReference type="Gene3D" id="2.60.120.560">
    <property type="entry name" value="Exo-inulinase, domain 1"/>
    <property type="match status" value="2"/>
</dbReference>
<protein>
    <recommendedName>
        <fullName evidence="4">Calcineurin-like phosphoesterase domain-containing protein</fullName>
    </recommendedName>
</protein>
<dbReference type="Proteomes" id="UP000611500">
    <property type="component" value="Unassembled WGS sequence"/>
</dbReference>
<dbReference type="EMBL" id="BNAP01000023">
    <property type="protein sequence ID" value="GHG99377.1"/>
    <property type="molecule type" value="Genomic_DNA"/>
</dbReference>
<dbReference type="InterPro" id="IPR001343">
    <property type="entry name" value="Hemolysn_Ca-bd"/>
</dbReference>
<dbReference type="Gene3D" id="2.60.120.200">
    <property type="match status" value="1"/>
</dbReference>
<comment type="subcellular location">
    <subcellularLocation>
        <location evidence="1">Secreted</location>
    </subcellularLocation>
</comment>
<dbReference type="Pfam" id="PF00353">
    <property type="entry name" value="HemolysinCabind"/>
    <property type="match status" value="3"/>
</dbReference>
<dbReference type="SUPFAM" id="SSF51120">
    <property type="entry name" value="beta-Roll"/>
    <property type="match status" value="2"/>
</dbReference>
<keyword evidence="6" id="KW-1185">Reference proteome</keyword>
<dbReference type="PRINTS" id="PR00313">
    <property type="entry name" value="CABNDNGRPT"/>
</dbReference>
<evidence type="ECO:0000256" key="2">
    <source>
        <dbReference type="ARBA" id="ARBA00022525"/>
    </source>
</evidence>
<dbReference type="SUPFAM" id="SSF49899">
    <property type="entry name" value="Concanavalin A-like lectins/glucanases"/>
    <property type="match status" value="2"/>
</dbReference>
<dbReference type="GO" id="GO:0016787">
    <property type="term" value="F:hydrolase activity"/>
    <property type="evidence" value="ECO:0007669"/>
    <property type="project" value="InterPro"/>
</dbReference>
<gene>
    <name evidence="5" type="ORF">GCM10010961_35310</name>
</gene>
<keyword evidence="2" id="KW-0964">Secreted</keyword>
<sequence>MPSTYESYQLGQASEFGIDLINGEDTAVLSFPANGADGGLRLVPGSDASQYAVAFDLLIPETDAGYISLLQTGASDSDGDLFLKNNGDGTAGIGISSQYSGSIEFGVWNRIAVTVAQQDGETVLTTYVNGEMVQAHELGETARWSLGENGLLLFSDNDGETAPGYVSSVFFLADPDLEVVGAAIASAPEPDAAGFFPGSPGGGAIELNFAGNDIAPSYGSATVVLEGADLQSVVSVGDSRFGRASQLGIEGPGADIAVMEHGSYGASEGLHVSPEGLEGTVSSYTMVWDLNLSELPAGYHGLFQTDVENGSDSELFIRGSDGGLGISSVYEGSVALNAWTRVAITVETEGETSTLSKYIDGVLVGSQTVDAVRFSVDADKGFLVMADNDGEVGTGYLAHFGFSPEVLDAAAIAALGGADAQGPFAGGEALQIGFGDYGVTVEQGSGTAALLSQEAVTEPEVPSVQGLKDMLVAEGDAPQSFDLTEVFGPDAENFTVTNSNGDAVEATIEDGVLTLAYGDLGAADLVLSADVGGETLTDNLRVRVAGEGAYTIAILPDTQDYADGNAGEARVNIFTDLTNWLADNAENKGISFVTHVGDITQHAGSQEFDIALNAMNVLREAGIPFSVLPGNHDIGSGGSSNARITDNYNGAFSTSYMSEDPTFGGVYDQEGDRYDNNYHLWDAPDGTGWMILNMEFGPRDDVLRWADEVLTEHGDRKVMVLTHSYNNFDGRHDALGGPLNGEGAGYNYGLGRDAQGSWDGEEIWREVISKHPNVVFTAGGHIFGDGAETVVSYNDFGNPVYQFLVNYQNGVALEATGSGDASAGGNGGNGAVRLVTVDPTNNAFYTETYFTELDQYFSGSRGDGEMSRDGLTGEYVGHEETYTGVELGERGAEAIADAGADQIAQAEAGETEATVTLDASASTNPNDESLTFRWYSDKGELIAEGKTADVSLGAGVNDLVLEVEAPDGTTSRSDHRVIVETDKTYLIETFDDGDAAGWVGPDRGAPDYVTLTTDAGLGLPQIGETPVKVAQFDALAQNDGILVQTGASAGALEYTLIYDLYVAAGQEGSYASLLQTDLDNGTDGELFLRDAGDGSAGMGISGNYQGAFQYDTWNRIAFSFSVEDGNHVVNKYVNGELVGTQNLTTDTSSSRWALGEDGFLIFSDENGETQQINLASFAFVPQTLDAATIAGLGGVDADGPFDTSPVDGAVQLNFDGALDASDFGTATVAQVVVGTDNGTSFSVKGAVASGGEGGALFATADAADNLIIWDGGDWADITFETTMRALDNDVMGLSFRHQDGNNQYKLLFDAETNIRQLIKVQDGVETVLAEEHGGYRFNSEIDVKVTVVGGRITAQMDDQLLFGGAVEDDAPLGSGTVGFYTDGQLRASFDDVVVRAPELDADAGEDLRVIDWDGDGVETVVLNGAGSDLPEGAADATWSGLSGESAGLVTEVQAYSGTNTFDLSLNGGASSDEIKVDVISGDRLIAADRFEDGDHEGWTIVDTTELGGSADWAVIDGALVEQSGAYSRELTWNGASNPDVWQQGWSPLGDGVYALHKGSYALWDGDRALEDYGIEAQVSAPTAGGAGLMLNWVDEDNYYKLEIDARVGLTTLVKVVDGYESYIGRVTTTYTPGETFHLRAENDGGKMQVWVDGHAIFDTALEDHDLGAGAAGVYSWGAAGIQFDDVAIYDLAPGADAELPGVEDSDDLLIGTMEDDHLLGLGGDDTLRGKGGDDILEGGAGNDRLFGGRGDDLLIGGEGRDVLRGGAGNDTASYAGSDAGVRVHLGSFRPAKGGDAQGDRLVSIENLEGSDHDDRLTGDMGDNRLSGGDGNDRLAGGLGDDTLIGGAGDDRLFGGFGSDVLAGGAGDDKLTGGQGGDVFVFGNGDGRDTITDFETDIGWFGDLGQDVLQLHIDGVETAADALSHASQQGRHVVFDFGNGDELVLRHTQLSALNDDDFMFI</sequence>
<organism evidence="5 6">
    <name type="scientific">Pseudodonghicola xiamenensis</name>
    <dbReference type="NCBI Taxonomy" id="337702"/>
    <lineage>
        <taxon>Bacteria</taxon>
        <taxon>Pseudomonadati</taxon>
        <taxon>Pseudomonadota</taxon>
        <taxon>Alphaproteobacteria</taxon>
        <taxon>Rhodobacterales</taxon>
        <taxon>Paracoccaceae</taxon>
        <taxon>Pseudodonghicola</taxon>
    </lineage>
</organism>
<dbReference type="InterPro" id="IPR013783">
    <property type="entry name" value="Ig-like_fold"/>
</dbReference>
<name>A0A8J3MDX5_9RHOB</name>
<dbReference type="SUPFAM" id="SSF56300">
    <property type="entry name" value="Metallo-dependent phosphatases"/>
    <property type="match status" value="1"/>
</dbReference>
<evidence type="ECO:0000256" key="3">
    <source>
        <dbReference type="SAM" id="MobiDB-lite"/>
    </source>
</evidence>
<evidence type="ECO:0000259" key="4">
    <source>
        <dbReference type="Pfam" id="PF00149"/>
    </source>
</evidence>
<dbReference type="InterPro" id="IPR050557">
    <property type="entry name" value="RTX_toxin/Mannuronan_C5-epim"/>
</dbReference>
<proteinExistence type="predicted"/>
<dbReference type="RefSeq" id="WP_189658395.1">
    <property type="nucleotide sequence ID" value="NZ_BNAP01000023.1"/>
</dbReference>
<feature type="domain" description="Calcineurin-like phosphoesterase" evidence="4">
    <location>
        <begin position="551"/>
        <end position="753"/>
    </location>
</feature>
<comment type="caution">
    <text evidence="5">The sequence shown here is derived from an EMBL/GenBank/DDBJ whole genome shotgun (WGS) entry which is preliminary data.</text>
</comment>
<evidence type="ECO:0000313" key="5">
    <source>
        <dbReference type="EMBL" id="GHG99377.1"/>
    </source>
</evidence>
<dbReference type="Gene3D" id="2.60.40.10">
    <property type="entry name" value="Immunoglobulins"/>
    <property type="match status" value="1"/>
</dbReference>
<dbReference type="GO" id="GO:0005509">
    <property type="term" value="F:calcium ion binding"/>
    <property type="evidence" value="ECO:0007669"/>
    <property type="project" value="InterPro"/>
</dbReference>
<dbReference type="InterPro" id="IPR029052">
    <property type="entry name" value="Metallo-depent_PP-like"/>
</dbReference>
<dbReference type="PANTHER" id="PTHR38340:SF1">
    <property type="entry name" value="S-LAYER PROTEIN"/>
    <property type="match status" value="1"/>
</dbReference>
<evidence type="ECO:0000256" key="1">
    <source>
        <dbReference type="ARBA" id="ARBA00004613"/>
    </source>
</evidence>
<dbReference type="Gene3D" id="2.150.10.10">
    <property type="entry name" value="Serralysin-like metalloprotease, C-terminal"/>
    <property type="match status" value="2"/>
</dbReference>
<dbReference type="Pfam" id="PF00149">
    <property type="entry name" value="Metallophos"/>
    <property type="match status" value="1"/>
</dbReference>
<feature type="region of interest" description="Disordered" evidence="3">
    <location>
        <begin position="1807"/>
        <end position="1832"/>
    </location>
</feature>
<dbReference type="InterPro" id="IPR011049">
    <property type="entry name" value="Serralysin-like_metalloprot_C"/>
</dbReference>
<dbReference type="Gene3D" id="3.60.21.10">
    <property type="match status" value="1"/>
</dbReference>
<dbReference type="InterPro" id="IPR004843">
    <property type="entry name" value="Calcineurin-like_PHP"/>
</dbReference>
<reference evidence="5" key="2">
    <citation type="submission" date="2020-09" db="EMBL/GenBank/DDBJ databases">
        <authorList>
            <person name="Sun Q."/>
            <person name="Zhou Y."/>
        </authorList>
    </citation>
    <scope>NUCLEOTIDE SEQUENCE</scope>
    <source>
        <strain evidence="5">CGMCC 1.7081</strain>
    </source>
</reference>
<dbReference type="GO" id="GO:0005576">
    <property type="term" value="C:extracellular region"/>
    <property type="evidence" value="ECO:0007669"/>
    <property type="project" value="UniProtKB-SubCell"/>
</dbReference>
<accession>A0A8J3MDX5</accession>
<dbReference type="InterPro" id="IPR013320">
    <property type="entry name" value="ConA-like_dom_sf"/>
</dbReference>
<dbReference type="PROSITE" id="PS00330">
    <property type="entry name" value="HEMOLYSIN_CALCIUM"/>
    <property type="match status" value="7"/>
</dbReference>
<dbReference type="PANTHER" id="PTHR38340">
    <property type="entry name" value="S-LAYER PROTEIN"/>
    <property type="match status" value="1"/>
</dbReference>